<dbReference type="SUPFAM" id="SSF56219">
    <property type="entry name" value="DNase I-like"/>
    <property type="match status" value="1"/>
</dbReference>
<evidence type="ECO:0000313" key="1">
    <source>
        <dbReference type="EMBL" id="VDI81226.1"/>
    </source>
</evidence>
<reference evidence="1" key="1">
    <citation type="submission" date="2018-11" db="EMBL/GenBank/DDBJ databases">
        <authorList>
            <person name="Alioto T."/>
            <person name="Alioto T."/>
        </authorList>
    </citation>
    <scope>NUCLEOTIDE SEQUENCE</scope>
</reference>
<evidence type="ECO:0008006" key="3">
    <source>
        <dbReference type="Google" id="ProtNLM"/>
    </source>
</evidence>
<protein>
    <recommendedName>
        <fullName evidence="3">Endonuclease/exonuclease/phosphatase domain-containing protein</fullName>
    </recommendedName>
</protein>
<comment type="caution">
    <text evidence="1">The sequence shown here is derived from an EMBL/GenBank/DDBJ whole genome shotgun (WGS) entry which is preliminary data.</text>
</comment>
<accession>A0A8B6HM11</accession>
<keyword evidence="2" id="KW-1185">Reference proteome</keyword>
<dbReference type="Gene3D" id="3.60.10.10">
    <property type="entry name" value="Endonuclease/exonuclease/phosphatase"/>
    <property type="match status" value="1"/>
</dbReference>
<dbReference type="EMBL" id="UYJE01010245">
    <property type="protein sequence ID" value="VDI81226.1"/>
    <property type="molecule type" value="Genomic_DNA"/>
</dbReference>
<dbReference type="OrthoDB" id="6155076at2759"/>
<gene>
    <name evidence="1" type="ORF">MGAL_10B047594</name>
</gene>
<organism evidence="1 2">
    <name type="scientific">Mytilus galloprovincialis</name>
    <name type="common">Mediterranean mussel</name>
    <dbReference type="NCBI Taxonomy" id="29158"/>
    <lineage>
        <taxon>Eukaryota</taxon>
        <taxon>Metazoa</taxon>
        <taxon>Spiralia</taxon>
        <taxon>Lophotrochozoa</taxon>
        <taxon>Mollusca</taxon>
        <taxon>Bivalvia</taxon>
        <taxon>Autobranchia</taxon>
        <taxon>Pteriomorphia</taxon>
        <taxon>Mytilida</taxon>
        <taxon>Mytiloidea</taxon>
        <taxon>Mytilidae</taxon>
        <taxon>Mytilinae</taxon>
        <taxon>Mytilus</taxon>
    </lineage>
</organism>
<name>A0A8B6HM11_MYTGA</name>
<dbReference type="Proteomes" id="UP000596742">
    <property type="component" value="Unassembled WGS sequence"/>
</dbReference>
<evidence type="ECO:0000313" key="2">
    <source>
        <dbReference type="Proteomes" id="UP000596742"/>
    </source>
</evidence>
<dbReference type="AlphaFoldDB" id="A0A8B6HM11"/>
<dbReference type="InterPro" id="IPR036691">
    <property type="entry name" value="Endo/exonu/phosph_ase_sf"/>
</dbReference>
<feature type="non-terminal residue" evidence="1">
    <location>
        <position position="1"/>
    </location>
</feature>
<sequence>NKKQSTVPPLRVLTINFQSMKNKTPEIDEMIDSCKPDVIFGAETWLSNDTSAYEYISPSKYTIYTKNRKDGYGGALLAITNTLITSHVPELDTN</sequence>
<proteinExistence type="predicted"/>